<dbReference type="Pfam" id="PF00496">
    <property type="entry name" value="SBP_bac_5"/>
    <property type="match status" value="1"/>
</dbReference>
<keyword evidence="4 5" id="KW-0732">Signal</keyword>
<feature type="chain" id="PRO_5045207627" evidence="5">
    <location>
        <begin position="21"/>
        <end position="548"/>
    </location>
</feature>
<dbReference type="InterPro" id="IPR000914">
    <property type="entry name" value="SBP_5_dom"/>
</dbReference>
<dbReference type="Proteomes" id="UP001521209">
    <property type="component" value="Unassembled WGS sequence"/>
</dbReference>
<evidence type="ECO:0000313" key="8">
    <source>
        <dbReference type="Proteomes" id="UP001521209"/>
    </source>
</evidence>
<gene>
    <name evidence="7" type="ORF">L2A60_07285</name>
</gene>
<organism evidence="7 8">
    <name type="scientific">Acidiphilium iwatense</name>
    <dbReference type="NCBI Taxonomy" id="768198"/>
    <lineage>
        <taxon>Bacteria</taxon>
        <taxon>Pseudomonadati</taxon>
        <taxon>Pseudomonadota</taxon>
        <taxon>Alphaproteobacteria</taxon>
        <taxon>Acetobacterales</taxon>
        <taxon>Acidocellaceae</taxon>
        <taxon>Acidiphilium</taxon>
    </lineage>
</organism>
<comment type="similarity">
    <text evidence="2">Belongs to the bacterial solute-binding protein 5 family.</text>
</comment>
<dbReference type="EMBL" id="JAKGBZ010000010">
    <property type="protein sequence ID" value="MCF3946485.1"/>
    <property type="molecule type" value="Genomic_DNA"/>
</dbReference>
<evidence type="ECO:0000313" key="7">
    <source>
        <dbReference type="EMBL" id="MCF3946485.1"/>
    </source>
</evidence>
<dbReference type="InterPro" id="IPR030678">
    <property type="entry name" value="Peptide/Ni-bd"/>
</dbReference>
<comment type="caution">
    <text evidence="7">The sequence shown here is derived from an EMBL/GenBank/DDBJ whole genome shotgun (WGS) entry which is preliminary data.</text>
</comment>
<accession>A0ABS9DUT8</accession>
<feature type="signal peptide" evidence="5">
    <location>
        <begin position="1"/>
        <end position="20"/>
    </location>
</feature>
<keyword evidence="8" id="KW-1185">Reference proteome</keyword>
<sequence>MRRILAIFLLLGASLATARAATNTPEYGGTLRLVTTAASGSFDPQINYTLRYAEIYQAMYDGLVTFAKVGGPGSIEVVPDLATNLPKPTDHGTTYVFHLRHGIEFSNGAPVTVQAVVHSFRRLFKVNSPNAGTWYDVIVGGRRCLAHPGHCTLPGLIADPATNTVTFHLRHPDAEFLDQLAVPFGSILPADTPDRDMGTMPIPGTGAYMVKSYDPSNGIVMVRNPHFHQWSAIAQPKGFPNRILYRFGLSAEAQVTAVENGQYDWMYENAPADRLNQMATHYTKQIHITPVNWFFYAPMNVNIPPFNNKYARLAVNYAVNRESAVKLSGGNALATPSCQILPPQMPGYVPYCPFTRNPGADWSAPDWKRARHYMQKSGMIGQKVTVVTQIQSPYRQLGVYLQGVLNRLGFKASVKPISPDLQFTYIQNSNNNVQISITDWAQDYPAPSDFLNVLFSCKSFKKGSDNSINISGFCDPAIDAEMAHAELISLKHPRAGDAIWAHVDRQITRRAVVASLLSVNRLDFVSARLRHFRFSGEYFFLPQLAVIK</sequence>
<name>A0ABS9DUT8_9PROT</name>
<dbReference type="PANTHER" id="PTHR30290:SF9">
    <property type="entry name" value="OLIGOPEPTIDE-BINDING PROTEIN APPA"/>
    <property type="match status" value="1"/>
</dbReference>
<dbReference type="PANTHER" id="PTHR30290">
    <property type="entry name" value="PERIPLASMIC BINDING COMPONENT OF ABC TRANSPORTER"/>
    <property type="match status" value="1"/>
</dbReference>
<evidence type="ECO:0000256" key="3">
    <source>
        <dbReference type="ARBA" id="ARBA00022448"/>
    </source>
</evidence>
<dbReference type="Gene3D" id="3.10.105.10">
    <property type="entry name" value="Dipeptide-binding Protein, Domain 3"/>
    <property type="match status" value="1"/>
</dbReference>
<feature type="domain" description="Solute-binding protein family 5" evidence="6">
    <location>
        <begin position="76"/>
        <end position="459"/>
    </location>
</feature>
<evidence type="ECO:0000259" key="6">
    <source>
        <dbReference type="Pfam" id="PF00496"/>
    </source>
</evidence>
<evidence type="ECO:0000256" key="5">
    <source>
        <dbReference type="SAM" id="SignalP"/>
    </source>
</evidence>
<dbReference type="InterPro" id="IPR039424">
    <property type="entry name" value="SBP_5"/>
</dbReference>
<comment type="subcellular location">
    <subcellularLocation>
        <location evidence="1">Periplasm</location>
    </subcellularLocation>
</comment>
<evidence type="ECO:0000256" key="1">
    <source>
        <dbReference type="ARBA" id="ARBA00004418"/>
    </source>
</evidence>
<proteinExistence type="inferred from homology"/>
<dbReference type="Gene3D" id="3.40.190.10">
    <property type="entry name" value="Periplasmic binding protein-like II"/>
    <property type="match status" value="1"/>
</dbReference>
<dbReference type="CDD" id="cd08506">
    <property type="entry name" value="PBP2_clavulanate_OppA2"/>
    <property type="match status" value="1"/>
</dbReference>
<evidence type="ECO:0000256" key="2">
    <source>
        <dbReference type="ARBA" id="ARBA00005695"/>
    </source>
</evidence>
<reference evidence="7 8" key="1">
    <citation type="submission" date="2022-01" db="EMBL/GenBank/DDBJ databases">
        <authorList>
            <person name="Won M."/>
            <person name="Kim S.-J."/>
            <person name="Kwon S.-W."/>
        </authorList>
    </citation>
    <scope>NUCLEOTIDE SEQUENCE [LARGE SCALE GENOMIC DNA]</scope>
    <source>
        <strain evidence="7 8">KCTC 23505</strain>
    </source>
</reference>
<evidence type="ECO:0000256" key="4">
    <source>
        <dbReference type="ARBA" id="ARBA00022729"/>
    </source>
</evidence>
<dbReference type="RefSeq" id="WP_235703718.1">
    <property type="nucleotide sequence ID" value="NZ_JAKGBZ010000010.1"/>
</dbReference>
<dbReference type="SUPFAM" id="SSF53850">
    <property type="entry name" value="Periplasmic binding protein-like II"/>
    <property type="match status" value="1"/>
</dbReference>
<dbReference type="PIRSF" id="PIRSF002741">
    <property type="entry name" value="MppA"/>
    <property type="match status" value="1"/>
</dbReference>
<keyword evidence="3" id="KW-0813">Transport</keyword>
<protein>
    <submittedName>
        <fullName evidence="7">ABC transporter substrate-binding protein</fullName>
    </submittedName>
</protein>